<dbReference type="Gene3D" id="3.30.1370.70">
    <property type="entry name" value="Scaffold protein Nfu/NifU, N-terminal domain"/>
    <property type="match status" value="1"/>
</dbReference>
<comment type="function">
    <text evidence="1">Molecular scaffold for [Fe-S] cluster assembly of mitochondrial iron-sulfur proteins.</text>
</comment>
<protein>
    <recommendedName>
        <fullName evidence="3">NFU1 iron-sulfur cluster scaffold homolog, mitochondrial</fullName>
    </recommendedName>
</protein>
<dbReference type="InterPro" id="IPR001075">
    <property type="entry name" value="NIF_FeS_clus_asmbl_NifU_C"/>
</dbReference>
<dbReference type="WBParaSite" id="Minc3s00277g09238">
    <property type="protein sequence ID" value="Minc3s00277g09238"/>
    <property type="gene ID" value="Minc3s00277g09238"/>
</dbReference>
<dbReference type="InterPro" id="IPR014824">
    <property type="entry name" value="Nfu/NifU_N"/>
</dbReference>
<dbReference type="AlphaFoldDB" id="A0A914L511"/>
<feature type="domain" description="Scaffold protein Nfu/NifU N-terminal" evidence="4">
    <location>
        <begin position="39"/>
        <end position="129"/>
    </location>
</feature>
<evidence type="ECO:0000259" key="4">
    <source>
        <dbReference type="SMART" id="SM00932"/>
    </source>
</evidence>
<name>A0A914L511_MELIC</name>
<dbReference type="SMART" id="SM00932">
    <property type="entry name" value="Nfu_N"/>
    <property type="match status" value="1"/>
</dbReference>
<dbReference type="Proteomes" id="UP000887563">
    <property type="component" value="Unplaced"/>
</dbReference>
<evidence type="ECO:0000313" key="5">
    <source>
        <dbReference type="Proteomes" id="UP000887563"/>
    </source>
</evidence>
<dbReference type="InterPro" id="IPR036498">
    <property type="entry name" value="Nfu/NifU_N_sf"/>
</dbReference>
<dbReference type="InterPro" id="IPR035433">
    <property type="entry name" value="NFU1-like"/>
</dbReference>
<dbReference type="Pfam" id="PF01106">
    <property type="entry name" value="NifU"/>
    <property type="match status" value="1"/>
</dbReference>
<dbReference type="GO" id="GO:0051536">
    <property type="term" value="F:iron-sulfur cluster binding"/>
    <property type="evidence" value="ECO:0007669"/>
    <property type="project" value="InterPro"/>
</dbReference>
<sequence length="256" mass="29018">MFRSCCYLHFNAKKSIFGQQLPFMFRSYLSTSQLLRLFIQIQETPNPLSLKFLPGQKLLKDSNRTFEFTSAKEAAHQSPLARDLLRIDGVRSVFFGEDFVSIQKRGEDEDWALMKPLIFAAIMDHLQNGRPIIIENNLDNLNVGPSDTAILPEDDEVVATIKELLETRIKPMVQEDGGDVLYAGFEDGVVKLLLKGSCTGCPSSLVTLKQGIKNMMQFYVPEVKDVVEIPDPNRDLEEQALEEFEFKLKKAPKNES</sequence>
<accession>A0A914L511</accession>
<reference evidence="6" key="1">
    <citation type="submission" date="2022-11" db="UniProtKB">
        <authorList>
            <consortium name="WormBaseParasite"/>
        </authorList>
    </citation>
    <scope>IDENTIFICATION</scope>
</reference>
<dbReference type="FunFam" id="3.30.300.130:FF:000001">
    <property type="entry name" value="NFU1 iron-sulfur cluster scaffold"/>
    <property type="match status" value="1"/>
</dbReference>
<dbReference type="InterPro" id="IPR034904">
    <property type="entry name" value="FSCA_dom_sf"/>
</dbReference>
<evidence type="ECO:0000256" key="2">
    <source>
        <dbReference type="ARBA" id="ARBA00006420"/>
    </source>
</evidence>
<dbReference type="SUPFAM" id="SSF117916">
    <property type="entry name" value="Fe-S cluster assembly (FSCA) domain-like"/>
    <property type="match status" value="1"/>
</dbReference>
<organism evidence="5 6">
    <name type="scientific">Meloidogyne incognita</name>
    <name type="common">Southern root-knot nematode worm</name>
    <name type="synonym">Oxyuris incognita</name>
    <dbReference type="NCBI Taxonomy" id="6306"/>
    <lineage>
        <taxon>Eukaryota</taxon>
        <taxon>Metazoa</taxon>
        <taxon>Ecdysozoa</taxon>
        <taxon>Nematoda</taxon>
        <taxon>Chromadorea</taxon>
        <taxon>Rhabditida</taxon>
        <taxon>Tylenchina</taxon>
        <taxon>Tylenchomorpha</taxon>
        <taxon>Tylenchoidea</taxon>
        <taxon>Meloidogynidae</taxon>
        <taxon>Meloidogyninae</taxon>
        <taxon>Meloidogyne</taxon>
        <taxon>Meloidogyne incognita group</taxon>
    </lineage>
</organism>
<evidence type="ECO:0000256" key="1">
    <source>
        <dbReference type="ARBA" id="ARBA00002175"/>
    </source>
</evidence>
<dbReference type="Pfam" id="PF08712">
    <property type="entry name" value="Nfu_N"/>
    <property type="match status" value="1"/>
</dbReference>
<dbReference type="PANTHER" id="PTHR11178">
    <property type="entry name" value="IRON-SULFUR CLUSTER SCAFFOLD PROTEIN NFU-RELATED"/>
    <property type="match status" value="1"/>
</dbReference>
<dbReference type="SUPFAM" id="SSF110836">
    <property type="entry name" value="Hypothetical protein SAV1430"/>
    <property type="match status" value="1"/>
</dbReference>
<dbReference type="GO" id="GO:0005739">
    <property type="term" value="C:mitochondrion"/>
    <property type="evidence" value="ECO:0007669"/>
    <property type="project" value="TreeGrafter"/>
</dbReference>
<keyword evidence="5" id="KW-1185">Reference proteome</keyword>
<dbReference type="Gene3D" id="3.30.300.130">
    <property type="entry name" value="Fe-S cluster assembly (FSCA)"/>
    <property type="match status" value="1"/>
</dbReference>
<proteinExistence type="inferred from homology"/>
<dbReference type="PANTHER" id="PTHR11178:SF1">
    <property type="entry name" value="NFU1 IRON-SULFUR CLUSTER SCAFFOLD HOMOLOG, MITOCHONDRIAL"/>
    <property type="match status" value="1"/>
</dbReference>
<dbReference type="GO" id="GO:0016226">
    <property type="term" value="P:iron-sulfur cluster assembly"/>
    <property type="evidence" value="ECO:0007669"/>
    <property type="project" value="InterPro"/>
</dbReference>
<comment type="similarity">
    <text evidence="2">Belongs to the NifU family.</text>
</comment>
<dbReference type="PIRSF" id="PIRSF036773">
    <property type="entry name" value="HIRIP5"/>
    <property type="match status" value="1"/>
</dbReference>
<evidence type="ECO:0000313" key="6">
    <source>
        <dbReference type="WBParaSite" id="Minc3s00277g09238"/>
    </source>
</evidence>
<dbReference type="GO" id="GO:0005506">
    <property type="term" value="F:iron ion binding"/>
    <property type="evidence" value="ECO:0007669"/>
    <property type="project" value="InterPro"/>
</dbReference>
<evidence type="ECO:0000256" key="3">
    <source>
        <dbReference type="ARBA" id="ARBA00018782"/>
    </source>
</evidence>